<keyword evidence="2" id="KW-0732">Signal</keyword>
<evidence type="ECO:0000313" key="5">
    <source>
        <dbReference type="Proteomes" id="UP000241769"/>
    </source>
</evidence>
<dbReference type="PANTHER" id="PTHR12461:SF105">
    <property type="entry name" value="HYPOXIA-INDUCIBLE FACTOR 1-ALPHA INHIBITOR"/>
    <property type="match status" value="1"/>
</dbReference>
<evidence type="ECO:0000256" key="1">
    <source>
        <dbReference type="SAM" id="MobiDB-lite"/>
    </source>
</evidence>
<reference evidence="4 5" key="1">
    <citation type="journal article" date="2018" name="Genome Biol. Evol.">
        <title>Multiple Roots of Fruiting Body Formation in Amoebozoa.</title>
        <authorList>
            <person name="Hillmann F."/>
            <person name="Forbes G."/>
            <person name="Novohradska S."/>
            <person name="Ferling I."/>
            <person name="Riege K."/>
            <person name="Groth M."/>
            <person name="Westermann M."/>
            <person name="Marz M."/>
            <person name="Spaller T."/>
            <person name="Winckler T."/>
            <person name="Schaap P."/>
            <person name="Glockner G."/>
        </authorList>
    </citation>
    <scope>NUCLEOTIDE SEQUENCE [LARGE SCALE GENOMIC DNA]</scope>
    <source>
        <strain evidence="4 5">Jena</strain>
    </source>
</reference>
<keyword evidence="5" id="KW-1185">Reference proteome</keyword>
<dbReference type="InterPro" id="IPR003347">
    <property type="entry name" value="JmjC_dom"/>
</dbReference>
<evidence type="ECO:0000259" key="3">
    <source>
        <dbReference type="PROSITE" id="PS51184"/>
    </source>
</evidence>
<name>A0A2P6MS95_9EUKA</name>
<feature type="signal peptide" evidence="2">
    <location>
        <begin position="1"/>
        <end position="22"/>
    </location>
</feature>
<proteinExistence type="predicted"/>
<dbReference type="Gene3D" id="2.60.120.10">
    <property type="entry name" value="Jelly Rolls"/>
    <property type="match status" value="1"/>
</dbReference>
<feature type="compositionally biased region" description="Basic and acidic residues" evidence="1">
    <location>
        <begin position="505"/>
        <end position="515"/>
    </location>
</feature>
<dbReference type="OrthoDB" id="47172at2759"/>
<protein>
    <recommendedName>
        <fullName evidence="3">JmjC domain-containing protein</fullName>
    </recommendedName>
</protein>
<dbReference type="Pfam" id="PF13621">
    <property type="entry name" value="Cupin_8"/>
    <property type="match status" value="1"/>
</dbReference>
<dbReference type="InterPro" id="IPR041667">
    <property type="entry name" value="Cupin_8"/>
</dbReference>
<feature type="chain" id="PRO_5015181364" description="JmjC domain-containing protein" evidence="2">
    <location>
        <begin position="23"/>
        <end position="533"/>
    </location>
</feature>
<evidence type="ECO:0000256" key="2">
    <source>
        <dbReference type="SAM" id="SignalP"/>
    </source>
</evidence>
<dbReference type="InParanoid" id="A0A2P6MS95"/>
<organism evidence="4 5">
    <name type="scientific">Planoprotostelium fungivorum</name>
    <dbReference type="NCBI Taxonomy" id="1890364"/>
    <lineage>
        <taxon>Eukaryota</taxon>
        <taxon>Amoebozoa</taxon>
        <taxon>Evosea</taxon>
        <taxon>Variosea</taxon>
        <taxon>Cavosteliida</taxon>
        <taxon>Cavosteliaceae</taxon>
        <taxon>Planoprotostelium</taxon>
    </lineage>
</organism>
<accession>A0A2P6MS95</accession>
<comment type="caution">
    <text evidence="4">The sequence shown here is derived from an EMBL/GenBank/DDBJ whole genome shotgun (WGS) entry which is preliminary data.</text>
</comment>
<dbReference type="EMBL" id="MDYQ01000454">
    <property type="protein sequence ID" value="PRP74563.1"/>
    <property type="molecule type" value="Genomic_DNA"/>
</dbReference>
<dbReference type="PROSITE" id="PS51184">
    <property type="entry name" value="JMJC"/>
    <property type="match status" value="1"/>
</dbReference>
<gene>
    <name evidence="4" type="ORF">PROFUN_16162</name>
</gene>
<evidence type="ECO:0000313" key="4">
    <source>
        <dbReference type="EMBL" id="PRP74563.1"/>
    </source>
</evidence>
<sequence>MQLPFASLCLLYDLSLVSVDYARDVEIRNSSKSVAYRINYCQIYRLGRGRCEERTKTNNTRHTYSADNLSNRREPLILTNSVVSRWKAIQLWKGRKYLSNHQDLQDMNDVQCSKENTFGFKDNKTMLAALQLPGLDLSTRFIQKNMTGPSFFDQLDVPGGDYLYWYGKVGNHLRQDVEPNELFDDVRPPIHYDMDHNFYVHISGRTHPMWHKSQCQYDACQSVSSTDCACPNFLKAEAREATLEGGEVLYIPPYWWHHVQSITASVSLASWSSSGVTRSMSFLWSRRLSFESVEHPEAKRAWLIYFIERLYSRTYGRDAQKRMRMMMDVRWKPLRSLFEDGWVEVCRAEEITEENKKKIEEDVEYVTTKLEDCQGAGAIRDLELMDYIEVLASGIYSEYLQTCSQDVQILLGSHSLCRLDNFFHSSLLAHYTKSLPLVAPSMQADTNRALVDIHALYLCAGLHYPIDGLVLETVLAQSLSQRRDKRVSTKPQDETKTRQTSLVSDRLETVSRDTGNKPFARPCTKSREGGELL</sequence>
<dbReference type="Proteomes" id="UP000241769">
    <property type="component" value="Unassembled WGS sequence"/>
</dbReference>
<dbReference type="AlphaFoldDB" id="A0A2P6MS95"/>
<feature type="region of interest" description="Disordered" evidence="1">
    <location>
        <begin position="482"/>
        <end position="533"/>
    </location>
</feature>
<dbReference type="SUPFAM" id="SSF51197">
    <property type="entry name" value="Clavaminate synthase-like"/>
    <property type="match status" value="1"/>
</dbReference>
<dbReference type="PANTHER" id="PTHR12461">
    <property type="entry name" value="HYPOXIA-INDUCIBLE FACTOR 1 ALPHA INHIBITOR-RELATED"/>
    <property type="match status" value="1"/>
</dbReference>
<dbReference type="InterPro" id="IPR014710">
    <property type="entry name" value="RmlC-like_jellyroll"/>
</dbReference>
<feature type="domain" description="JmjC" evidence="3">
    <location>
        <begin position="146"/>
        <end position="287"/>
    </location>
</feature>